<dbReference type="STRING" id="1036612.A0A1L9TNB0"/>
<dbReference type="Proteomes" id="UP000184356">
    <property type="component" value="Unassembled WGS sequence"/>
</dbReference>
<keyword evidence="2" id="KW-1185">Reference proteome</keyword>
<dbReference type="RefSeq" id="XP_040704745.1">
    <property type="nucleotide sequence ID" value="XM_040841741.1"/>
</dbReference>
<evidence type="ECO:0000313" key="2">
    <source>
        <dbReference type="Proteomes" id="UP000184356"/>
    </source>
</evidence>
<sequence>MASTPSPIESLPNELLDEIAYLLSSEPPSSNGLHQPPSIRMTRSKTRDLKHLLLTCPRLYNLVRPRLFSHSCFELKDTNEYLSFILKSGLDRYVTSVVVKASDALEDCESSGVPWWRRFLCSLVPRRLTVIAPPSVIGRMFELQVPQEHGWAFEIPLQVVQLECDWGNCKPSLVSDEDCGLLDCLPWSSMQFNESSSLKAYNHYEYFVYQIPSIFHRWSPWASTHSLSERPRLSSSLANLTSFTYIAVFPFYNHVQLVLDAVEFMTNLRSLKIQLGPSYDNRVTEIEQRGSIDPSDPWMELATGYSLIAHAVRSLGRKSDLSKFIACDYEMEPVRAEIDVILGDILCDGPWTHDGHGTWTKRWINRANADEDATAVVDNLVVGILLIIQTHKATHLTTHALSGVMPTTYKAEPAEPILAHTLLQTSARIRQETGSASNQVRPDQDLSIKWNLELDIGNGLYSSPDSIFRPGTVIGFSRLRGRSPDGNDDEFVGELPRHLLTKWLRTPTPNSTPQSRTFVIHPLNSTIFSPTKLLSSLQSHNPSLPRKEAISLLDSVQLFPVFDFAATVQALNEVADILHSIREHQQEQEQQQQQQQPQITFVIVGLDTLTEAVIRASNAVRGAAVLNSALRTITQLSRMHASNLSVLLVNTGGVGPTVRDDGSGPQNQNQRDYEARDDGVQLMFGVTGGPLFPSLLMRTLDQGIDTHLLVSITRRVPVVEVIKDRVGGGLGRWCVWSGKDK</sequence>
<dbReference type="AlphaFoldDB" id="A0A1L9TNB0"/>
<dbReference type="VEuPathDB" id="FungiDB:ASPSYDRAFT_147658"/>
<evidence type="ECO:0000313" key="1">
    <source>
        <dbReference type="EMBL" id="OJJ60939.1"/>
    </source>
</evidence>
<evidence type="ECO:0008006" key="3">
    <source>
        <dbReference type="Google" id="ProtNLM"/>
    </source>
</evidence>
<proteinExistence type="predicted"/>
<protein>
    <recommendedName>
        <fullName evidence="3">F-box domain-containing protein</fullName>
    </recommendedName>
</protein>
<name>A0A1L9TNB0_9EURO</name>
<dbReference type="OrthoDB" id="5296720at2759"/>
<dbReference type="EMBL" id="KV878584">
    <property type="protein sequence ID" value="OJJ60939.1"/>
    <property type="molecule type" value="Genomic_DNA"/>
</dbReference>
<accession>A0A1L9TNB0</accession>
<gene>
    <name evidence="1" type="ORF">ASPSYDRAFT_147658</name>
</gene>
<organism evidence="1 2">
    <name type="scientific">Aspergillus sydowii CBS 593.65</name>
    <dbReference type="NCBI Taxonomy" id="1036612"/>
    <lineage>
        <taxon>Eukaryota</taxon>
        <taxon>Fungi</taxon>
        <taxon>Dikarya</taxon>
        <taxon>Ascomycota</taxon>
        <taxon>Pezizomycotina</taxon>
        <taxon>Eurotiomycetes</taxon>
        <taxon>Eurotiomycetidae</taxon>
        <taxon>Eurotiales</taxon>
        <taxon>Aspergillaceae</taxon>
        <taxon>Aspergillus</taxon>
        <taxon>Aspergillus subgen. Nidulantes</taxon>
    </lineage>
</organism>
<reference evidence="2" key="1">
    <citation type="journal article" date="2017" name="Genome Biol.">
        <title>Comparative genomics reveals high biological diversity and specific adaptations in the industrially and medically important fungal genus Aspergillus.</title>
        <authorList>
            <person name="de Vries R.P."/>
            <person name="Riley R."/>
            <person name="Wiebenga A."/>
            <person name="Aguilar-Osorio G."/>
            <person name="Amillis S."/>
            <person name="Uchima C.A."/>
            <person name="Anderluh G."/>
            <person name="Asadollahi M."/>
            <person name="Askin M."/>
            <person name="Barry K."/>
            <person name="Battaglia E."/>
            <person name="Bayram O."/>
            <person name="Benocci T."/>
            <person name="Braus-Stromeyer S.A."/>
            <person name="Caldana C."/>
            <person name="Canovas D."/>
            <person name="Cerqueira G.C."/>
            <person name="Chen F."/>
            <person name="Chen W."/>
            <person name="Choi C."/>
            <person name="Clum A."/>
            <person name="Dos Santos R.A."/>
            <person name="Damasio A.R."/>
            <person name="Diallinas G."/>
            <person name="Emri T."/>
            <person name="Fekete E."/>
            <person name="Flipphi M."/>
            <person name="Freyberg S."/>
            <person name="Gallo A."/>
            <person name="Gournas C."/>
            <person name="Habgood R."/>
            <person name="Hainaut M."/>
            <person name="Harispe M.L."/>
            <person name="Henrissat B."/>
            <person name="Hilden K.S."/>
            <person name="Hope R."/>
            <person name="Hossain A."/>
            <person name="Karabika E."/>
            <person name="Karaffa L."/>
            <person name="Karanyi Z."/>
            <person name="Krasevec N."/>
            <person name="Kuo A."/>
            <person name="Kusch H."/>
            <person name="LaButti K."/>
            <person name="Lagendijk E.L."/>
            <person name="Lapidus A."/>
            <person name="Levasseur A."/>
            <person name="Lindquist E."/>
            <person name="Lipzen A."/>
            <person name="Logrieco A.F."/>
            <person name="MacCabe A."/>
            <person name="Maekelae M.R."/>
            <person name="Malavazi I."/>
            <person name="Melin P."/>
            <person name="Meyer V."/>
            <person name="Mielnichuk N."/>
            <person name="Miskei M."/>
            <person name="Molnar A.P."/>
            <person name="Mule G."/>
            <person name="Ngan C.Y."/>
            <person name="Orejas M."/>
            <person name="Orosz E."/>
            <person name="Ouedraogo J.P."/>
            <person name="Overkamp K.M."/>
            <person name="Park H.-S."/>
            <person name="Perrone G."/>
            <person name="Piumi F."/>
            <person name="Punt P.J."/>
            <person name="Ram A.F."/>
            <person name="Ramon A."/>
            <person name="Rauscher S."/>
            <person name="Record E."/>
            <person name="Riano-Pachon D.M."/>
            <person name="Robert V."/>
            <person name="Roehrig J."/>
            <person name="Ruller R."/>
            <person name="Salamov A."/>
            <person name="Salih N.S."/>
            <person name="Samson R.A."/>
            <person name="Sandor E."/>
            <person name="Sanguinetti M."/>
            <person name="Schuetze T."/>
            <person name="Sepcic K."/>
            <person name="Shelest E."/>
            <person name="Sherlock G."/>
            <person name="Sophianopoulou V."/>
            <person name="Squina F.M."/>
            <person name="Sun H."/>
            <person name="Susca A."/>
            <person name="Todd R.B."/>
            <person name="Tsang A."/>
            <person name="Unkles S.E."/>
            <person name="van de Wiele N."/>
            <person name="van Rossen-Uffink D."/>
            <person name="Oliveira J.V."/>
            <person name="Vesth T.C."/>
            <person name="Visser J."/>
            <person name="Yu J.-H."/>
            <person name="Zhou M."/>
            <person name="Andersen M.R."/>
            <person name="Archer D.B."/>
            <person name="Baker S.E."/>
            <person name="Benoit I."/>
            <person name="Brakhage A.A."/>
            <person name="Braus G.H."/>
            <person name="Fischer R."/>
            <person name="Frisvad J.C."/>
            <person name="Goldman G.H."/>
            <person name="Houbraken J."/>
            <person name="Oakley B."/>
            <person name="Pocsi I."/>
            <person name="Scazzocchio C."/>
            <person name="Seiboth B."/>
            <person name="vanKuyk P.A."/>
            <person name="Wortman J."/>
            <person name="Dyer P.S."/>
            <person name="Grigoriev I.V."/>
        </authorList>
    </citation>
    <scope>NUCLEOTIDE SEQUENCE [LARGE SCALE GENOMIC DNA]</scope>
    <source>
        <strain evidence="2">CBS 593.65</strain>
    </source>
</reference>
<dbReference type="GeneID" id="63757814"/>